<dbReference type="AlphaFoldDB" id="A0AAN4UP42"/>
<evidence type="ECO:0000313" key="1">
    <source>
        <dbReference type="EMBL" id="GHD99260.1"/>
    </source>
</evidence>
<dbReference type="Proteomes" id="UP000634647">
    <property type="component" value="Unassembled WGS sequence"/>
</dbReference>
<organism evidence="1 4">
    <name type="scientific">Allgaiera indica</name>
    <dbReference type="NCBI Taxonomy" id="765699"/>
    <lineage>
        <taxon>Bacteria</taxon>
        <taxon>Pseudomonadati</taxon>
        <taxon>Pseudomonadota</taxon>
        <taxon>Alphaproteobacteria</taxon>
        <taxon>Rhodobacterales</taxon>
        <taxon>Paracoccaceae</taxon>
        <taxon>Allgaiera</taxon>
    </lineage>
</organism>
<dbReference type="NCBIfam" id="NF009435">
    <property type="entry name" value="PRK12794.1"/>
    <property type="match status" value="1"/>
</dbReference>
<dbReference type="InterPro" id="IPR010845">
    <property type="entry name" value="FlaF"/>
</dbReference>
<name>A0AAN4UP42_9RHOB</name>
<reference evidence="1" key="3">
    <citation type="submission" date="2023-06" db="EMBL/GenBank/DDBJ databases">
        <authorList>
            <person name="Sun Q."/>
            <person name="Zhou Y."/>
        </authorList>
    </citation>
    <scope>NUCLEOTIDE SEQUENCE</scope>
    <source>
        <strain evidence="1">CGMCC 1.10859</strain>
    </source>
</reference>
<evidence type="ECO:0000313" key="3">
    <source>
        <dbReference type="Proteomes" id="UP000199541"/>
    </source>
</evidence>
<keyword evidence="2" id="KW-0282">Flagellum</keyword>
<gene>
    <name evidence="1" type="ORF">GCM10008024_05930</name>
    <name evidence="2" type="ORF">SAMN05444006_102282</name>
</gene>
<evidence type="ECO:0000313" key="4">
    <source>
        <dbReference type="Proteomes" id="UP000634647"/>
    </source>
</evidence>
<accession>A0AAN4UP42</accession>
<dbReference type="EMBL" id="FNOB01000002">
    <property type="protein sequence ID" value="SDW30333.1"/>
    <property type="molecule type" value="Genomic_DNA"/>
</dbReference>
<comment type="caution">
    <text evidence="1">The sequence shown here is derived from an EMBL/GenBank/DDBJ whole genome shotgun (WGS) entry which is preliminary data.</text>
</comment>
<reference evidence="1" key="1">
    <citation type="journal article" date="2014" name="Int. J. Syst. Evol. Microbiol.">
        <title>Complete genome sequence of Corynebacterium casei LMG S-19264T (=DSM 44701T), isolated from a smear-ripened cheese.</title>
        <authorList>
            <consortium name="US DOE Joint Genome Institute (JGI-PGF)"/>
            <person name="Walter F."/>
            <person name="Albersmeier A."/>
            <person name="Kalinowski J."/>
            <person name="Ruckert C."/>
        </authorList>
    </citation>
    <scope>NUCLEOTIDE SEQUENCE</scope>
    <source>
        <strain evidence="1">CGMCC 1.10859</strain>
    </source>
</reference>
<dbReference type="EMBL" id="BNAB01000002">
    <property type="protein sequence ID" value="GHD99260.1"/>
    <property type="molecule type" value="Genomic_DNA"/>
</dbReference>
<dbReference type="Proteomes" id="UP000199541">
    <property type="component" value="Unassembled WGS sequence"/>
</dbReference>
<protein>
    <submittedName>
        <fullName evidence="2">Flagellar protein FlaF</fullName>
    </submittedName>
</protein>
<evidence type="ECO:0000313" key="2">
    <source>
        <dbReference type="EMBL" id="SDW30333.1"/>
    </source>
</evidence>
<proteinExistence type="predicted"/>
<reference evidence="2 3" key="2">
    <citation type="submission" date="2016-10" db="EMBL/GenBank/DDBJ databases">
        <authorList>
            <person name="Varghese N."/>
            <person name="Submissions S."/>
        </authorList>
    </citation>
    <scope>NUCLEOTIDE SEQUENCE [LARGE SCALE GENOMIC DNA]</scope>
    <source>
        <strain evidence="2 3">DSM 24802</strain>
    </source>
</reference>
<keyword evidence="3" id="KW-1185">Reference proteome</keyword>
<dbReference type="RefSeq" id="WP_035841749.1">
    <property type="nucleotide sequence ID" value="NZ_BNAB01000002.1"/>
</dbReference>
<keyword evidence="2" id="KW-0966">Cell projection</keyword>
<dbReference type="GO" id="GO:0044781">
    <property type="term" value="P:bacterial-type flagellum organization"/>
    <property type="evidence" value="ECO:0007669"/>
    <property type="project" value="InterPro"/>
</dbReference>
<sequence>MSYAAAYQRTLTETENPRQIERRLMARVTGDLERHLPQFTAAADLRARLEVLANGLGQAIWENQRLWLNFVSDLSEPENALPPQLRAGLISIGLWVERHSQQVLRGMADPRPLVEVNQNIVNGLAGIGTSPRIAEEA</sequence>
<dbReference type="Pfam" id="PF07309">
    <property type="entry name" value="FlaF"/>
    <property type="match status" value="1"/>
</dbReference>
<keyword evidence="2" id="KW-0969">Cilium</keyword>